<dbReference type="Gene3D" id="3.30.160.60">
    <property type="entry name" value="Classic Zinc Finger"/>
    <property type="match status" value="5"/>
</dbReference>
<evidence type="ECO:0000256" key="10">
    <source>
        <dbReference type="PROSITE-ProRule" id="PRU00042"/>
    </source>
</evidence>
<evidence type="ECO:0000256" key="4">
    <source>
        <dbReference type="ARBA" id="ARBA00022771"/>
    </source>
</evidence>
<dbReference type="PANTHER" id="PTHR23226">
    <property type="entry name" value="ZINC FINGER AND SCAN DOMAIN-CONTAINING"/>
    <property type="match status" value="1"/>
</dbReference>
<dbReference type="InterPro" id="IPR013087">
    <property type="entry name" value="Znf_C2H2_type"/>
</dbReference>
<keyword evidence="2" id="KW-0479">Metal-binding</keyword>
<dbReference type="FunFam" id="3.30.160.60:FF:000358">
    <property type="entry name" value="zinc finger protein 24"/>
    <property type="match status" value="1"/>
</dbReference>
<keyword evidence="9" id="KW-0539">Nucleus</keyword>
<comment type="caution">
    <text evidence="13">The sequence shown here is derived from an EMBL/GenBank/DDBJ whole genome shotgun (WGS) entry which is preliminary data.</text>
</comment>
<dbReference type="Pfam" id="PF00096">
    <property type="entry name" value="zf-C2H2"/>
    <property type="match status" value="5"/>
</dbReference>
<proteinExistence type="predicted"/>
<evidence type="ECO:0000256" key="6">
    <source>
        <dbReference type="ARBA" id="ARBA00023015"/>
    </source>
</evidence>
<keyword evidence="5" id="KW-0862">Zinc</keyword>
<evidence type="ECO:0000256" key="5">
    <source>
        <dbReference type="ARBA" id="ARBA00022833"/>
    </source>
</evidence>
<dbReference type="FunFam" id="3.30.160.60:FF:000624">
    <property type="entry name" value="zinc finger protein 697"/>
    <property type="match status" value="1"/>
</dbReference>
<evidence type="ECO:0000256" key="8">
    <source>
        <dbReference type="ARBA" id="ARBA00023163"/>
    </source>
</evidence>
<dbReference type="FunFam" id="3.30.160.60:FF:002716">
    <property type="entry name" value="Zinc finger protein 212"/>
    <property type="match status" value="1"/>
</dbReference>
<keyword evidence="3" id="KW-0677">Repeat</keyword>
<feature type="domain" description="C2H2-type" evidence="12">
    <location>
        <begin position="411"/>
        <end position="438"/>
    </location>
</feature>
<feature type="domain" description="C2H2-type" evidence="12">
    <location>
        <begin position="327"/>
        <end position="354"/>
    </location>
</feature>
<dbReference type="PROSITE" id="PS50157">
    <property type="entry name" value="ZINC_FINGER_C2H2_2"/>
    <property type="match status" value="6"/>
</dbReference>
<keyword evidence="8" id="KW-0804">Transcription</keyword>
<sequence length="465" mass="53181">MEYNQNAGNRKRRSCPQLPCPYEDIKKESVVDSTDYTEVEPRSSLNTSENTEERKERKTGYRMSREEKDILFNMKEEEGEGCLSVKMEREGGVRDEEGLWRGQKKERVEQERNVTNQMTQTDRREKNVVKSERRQQEGELSTLVMSLLLKQPRVLIRRPEFTSISVPVSSPPHSLSSTRDQGTRFPWRRHELSPVGMRSLGQNGQVVTQKRKMISQLERSLKASSMNGSCAEAPCSSPAITPRNQNTGHLVEVSSRVFACSQCPFVHMEEVNLHQHIEKVHSEEHSQILRSGGNPAGSSLQGAHQHPTPPKTLPTLTQSHTGTPGAHPCSQCGTSFRSEPLLKKHQRIHTGERPYHCTQCGKSFSRGTHLKEHQHIHTGERPYHCSQCRKSFSQVSNLKKHQRLHTGERPYHCSQCGKSFSIFNYLTKHQRIHTGERPYHCSQCGKSFSRVSNLKEHQRIHTGER</sequence>
<protein>
    <recommendedName>
        <fullName evidence="12">C2H2-type domain-containing protein</fullName>
    </recommendedName>
</protein>
<dbReference type="GO" id="GO:0000978">
    <property type="term" value="F:RNA polymerase II cis-regulatory region sequence-specific DNA binding"/>
    <property type="evidence" value="ECO:0007669"/>
    <property type="project" value="TreeGrafter"/>
</dbReference>
<feature type="region of interest" description="Disordered" evidence="11">
    <location>
        <begin position="102"/>
        <end position="134"/>
    </location>
</feature>
<feature type="compositionally biased region" description="Basic and acidic residues" evidence="11">
    <location>
        <begin position="121"/>
        <end position="134"/>
    </location>
</feature>
<feature type="region of interest" description="Disordered" evidence="11">
    <location>
        <begin position="1"/>
        <end position="62"/>
    </location>
</feature>
<evidence type="ECO:0000256" key="7">
    <source>
        <dbReference type="ARBA" id="ARBA00023125"/>
    </source>
</evidence>
<dbReference type="InterPro" id="IPR036236">
    <property type="entry name" value="Znf_C2H2_sf"/>
</dbReference>
<dbReference type="EMBL" id="JAINUG010000603">
    <property type="protein sequence ID" value="KAJ8366365.1"/>
    <property type="molecule type" value="Genomic_DNA"/>
</dbReference>
<dbReference type="FunFam" id="3.30.160.60:FF:000965">
    <property type="entry name" value="Neurotrophin receptor-interacting factor homolog"/>
    <property type="match status" value="1"/>
</dbReference>
<keyword evidence="7" id="KW-0238">DNA-binding</keyword>
<evidence type="ECO:0000256" key="3">
    <source>
        <dbReference type="ARBA" id="ARBA00022737"/>
    </source>
</evidence>
<keyword evidence="14" id="KW-1185">Reference proteome</keyword>
<evidence type="ECO:0000256" key="1">
    <source>
        <dbReference type="ARBA" id="ARBA00004123"/>
    </source>
</evidence>
<feature type="domain" description="C2H2-type" evidence="12">
    <location>
        <begin position="258"/>
        <end position="286"/>
    </location>
</feature>
<dbReference type="PROSITE" id="PS00028">
    <property type="entry name" value="ZINC_FINGER_C2H2_1"/>
    <property type="match status" value="5"/>
</dbReference>
<name>A0AAD7VYR0_9TELE</name>
<dbReference type="PANTHER" id="PTHR23226:SF240">
    <property type="entry name" value="GASTRULA ZINC FINGER PROTEIN XLCGF26.1-LIKE-RELATED"/>
    <property type="match status" value="1"/>
</dbReference>
<evidence type="ECO:0000313" key="13">
    <source>
        <dbReference type="EMBL" id="KAJ8366365.1"/>
    </source>
</evidence>
<comment type="subcellular location">
    <subcellularLocation>
        <location evidence="1">Nucleus</location>
    </subcellularLocation>
</comment>
<dbReference type="Proteomes" id="UP001221898">
    <property type="component" value="Unassembled WGS sequence"/>
</dbReference>
<evidence type="ECO:0000256" key="11">
    <source>
        <dbReference type="SAM" id="MobiDB-lite"/>
    </source>
</evidence>
<dbReference type="SMART" id="SM00355">
    <property type="entry name" value="ZnF_C2H2"/>
    <property type="match status" value="6"/>
</dbReference>
<gene>
    <name evidence="13" type="ORF">AAFF_G00361010</name>
</gene>
<keyword evidence="4 10" id="KW-0863">Zinc-finger</keyword>
<feature type="region of interest" description="Disordered" evidence="11">
    <location>
        <begin position="288"/>
        <end position="329"/>
    </location>
</feature>
<dbReference type="AlphaFoldDB" id="A0AAD7VYR0"/>
<keyword evidence="6" id="KW-0805">Transcription regulation</keyword>
<feature type="compositionally biased region" description="Basic and acidic residues" evidence="11">
    <location>
        <begin position="51"/>
        <end position="62"/>
    </location>
</feature>
<evidence type="ECO:0000313" key="14">
    <source>
        <dbReference type="Proteomes" id="UP001221898"/>
    </source>
</evidence>
<dbReference type="FunFam" id="3.30.160.60:FF:001270">
    <property type="entry name" value="zinc finger protein 583 isoform X1"/>
    <property type="match status" value="1"/>
</dbReference>
<dbReference type="GO" id="GO:0008270">
    <property type="term" value="F:zinc ion binding"/>
    <property type="evidence" value="ECO:0007669"/>
    <property type="project" value="UniProtKB-KW"/>
</dbReference>
<evidence type="ECO:0000256" key="9">
    <source>
        <dbReference type="ARBA" id="ARBA00023242"/>
    </source>
</evidence>
<accession>A0AAD7VYR0</accession>
<feature type="domain" description="C2H2-type" evidence="12">
    <location>
        <begin position="383"/>
        <end position="410"/>
    </location>
</feature>
<dbReference type="SUPFAM" id="SSF57667">
    <property type="entry name" value="beta-beta-alpha zinc fingers"/>
    <property type="match status" value="3"/>
</dbReference>
<dbReference type="GO" id="GO:0005634">
    <property type="term" value="C:nucleus"/>
    <property type="evidence" value="ECO:0007669"/>
    <property type="project" value="UniProtKB-SubCell"/>
</dbReference>
<dbReference type="GO" id="GO:0000981">
    <property type="term" value="F:DNA-binding transcription factor activity, RNA polymerase II-specific"/>
    <property type="evidence" value="ECO:0007669"/>
    <property type="project" value="TreeGrafter"/>
</dbReference>
<feature type="domain" description="C2H2-type" evidence="12">
    <location>
        <begin position="439"/>
        <end position="465"/>
    </location>
</feature>
<evidence type="ECO:0000259" key="12">
    <source>
        <dbReference type="PROSITE" id="PS50157"/>
    </source>
</evidence>
<organism evidence="13 14">
    <name type="scientific">Aldrovandia affinis</name>
    <dbReference type="NCBI Taxonomy" id="143900"/>
    <lineage>
        <taxon>Eukaryota</taxon>
        <taxon>Metazoa</taxon>
        <taxon>Chordata</taxon>
        <taxon>Craniata</taxon>
        <taxon>Vertebrata</taxon>
        <taxon>Euteleostomi</taxon>
        <taxon>Actinopterygii</taxon>
        <taxon>Neopterygii</taxon>
        <taxon>Teleostei</taxon>
        <taxon>Notacanthiformes</taxon>
        <taxon>Halosauridae</taxon>
        <taxon>Aldrovandia</taxon>
    </lineage>
</organism>
<feature type="domain" description="C2H2-type" evidence="12">
    <location>
        <begin position="355"/>
        <end position="382"/>
    </location>
</feature>
<feature type="compositionally biased region" description="Basic and acidic residues" evidence="11">
    <location>
        <begin position="102"/>
        <end position="112"/>
    </location>
</feature>
<evidence type="ECO:0000256" key="2">
    <source>
        <dbReference type="ARBA" id="ARBA00022723"/>
    </source>
</evidence>
<reference evidence="13" key="1">
    <citation type="journal article" date="2023" name="Science">
        <title>Genome structures resolve the early diversification of teleost fishes.</title>
        <authorList>
            <person name="Parey E."/>
            <person name="Louis A."/>
            <person name="Montfort J."/>
            <person name="Bouchez O."/>
            <person name="Roques C."/>
            <person name="Iampietro C."/>
            <person name="Lluch J."/>
            <person name="Castinel A."/>
            <person name="Donnadieu C."/>
            <person name="Desvignes T."/>
            <person name="Floi Bucao C."/>
            <person name="Jouanno E."/>
            <person name="Wen M."/>
            <person name="Mejri S."/>
            <person name="Dirks R."/>
            <person name="Jansen H."/>
            <person name="Henkel C."/>
            <person name="Chen W.J."/>
            <person name="Zahm M."/>
            <person name="Cabau C."/>
            <person name="Klopp C."/>
            <person name="Thompson A.W."/>
            <person name="Robinson-Rechavi M."/>
            <person name="Braasch I."/>
            <person name="Lecointre G."/>
            <person name="Bobe J."/>
            <person name="Postlethwait J.H."/>
            <person name="Berthelot C."/>
            <person name="Roest Crollius H."/>
            <person name="Guiguen Y."/>
        </authorList>
    </citation>
    <scope>NUCLEOTIDE SEQUENCE</scope>
    <source>
        <strain evidence="13">NC1722</strain>
    </source>
</reference>